<evidence type="ECO:0000259" key="7">
    <source>
        <dbReference type="SMART" id="SM00662"/>
    </source>
</evidence>
<dbReference type="Pfam" id="PF01193">
    <property type="entry name" value="RNA_pol_L"/>
    <property type="match status" value="1"/>
</dbReference>
<dbReference type="GO" id="GO:0000428">
    <property type="term" value="C:DNA-directed RNA polymerase complex"/>
    <property type="evidence" value="ECO:0007669"/>
    <property type="project" value="UniProtKB-KW"/>
</dbReference>
<dbReference type="InterPro" id="IPR036603">
    <property type="entry name" value="RBP11-like"/>
</dbReference>
<accession>A0ABD2X541</accession>
<dbReference type="GO" id="GO:0005634">
    <property type="term" value="C:nucleus"/>
    <property type="evidence" value="ECO:0007669"/>
    <property type="project" value="UniProtKB-SubCell"/>
</dbReference>
<dbReference type="InterPro" id="IPR033901">
    <property type="entry name" value="RNAPI/III_AC40"/>
</dbReference>
<evidence type="ECO:0000256" key="6">
    <source>
        <dbReference type="ARBA" id="ARBA00025804"/>
    </source>
</evidence>
<dbReference type="Proteomes" id="UP001627154">
    <property type="component" value="Unassembled WGS sequence"/>
</dbReference>
<dbReference type="SUPFAM" id="SSF56553">
    <property type="entry name" value="Insert subdomain of RNA polymerase alpha subunit"/>
    <property type="match status" value="1"/>
</dbReference>
<dbReference type="SMART" id="SM00662">
    <property type="entry name" value="RPOLD"/>
    <property type="match status" value="1"/>
</dbReference>
<dbReference type="EMBL" id="JBJJXI010000054">
    <property type="protein sequence ID" value="KAL3399987.1"/>
    <property type="molecule type" value="Genomic_DNA"/>
</dbReference>
<evidence type="ECO:0000256" key="1">
    <source>
        <dbReference type="ARBA" id="ARBA00004123"/>
    </source>
</evidence>
<sequence length="344" mass="38935">MEKNSKKDRKILMREHGIPNTFEFANLLDGSSVWSFEKFKKGFSVKIVRETPDKFELEFDLIGCNAALANAFRRILLSEVPTIAIEKVYMFNNTSIIQDEVLSHRLGLIPLKAHPKVLEWPAGEWKQDEVDQQSTLSFELKVTCKKNPQAPKDARRPSDIYLHHNVYSSDIKWVPLGEQHLLHPDGAKKFGPIHDDILIAKMRPGHEIHAQLYAVKGIGKDHAKFSPVATAAYRLLPDIEIVKEVTGEAAERLQSCFSPGVIDVKVSQGIKKAVVKDARYESCSRNFFRHDDLKDCIKLSRIADHFIFTVESVGALPSSTIFIEAVEVLKEKCKTFLSELEEIA</sequence>
<dbReference type="Pfam" id="PF01000">
    <property type="entry name" value="RNA_pol_A_bac"/>
    <property type="match status" value="1"/>
</dbReference>
<dbReference type="PANTHER" id="PTHR11800:SF13">
    <property type="entry name" value="DNA-DIRECTED RNA POLYMERASES I AND III SUBUNIT RPAC1"/>
    <property type="match status" value="1"/>
</dbReference>
<feature type="domain" description="DNA-directed RNA polymerase RpoA/D/Rpb3-type" evidence="7">
    <location>
        <begin position="56"/>
        <end position="339"/>
    </location>
</feature>
<dbReference type="Gene3D" id="3.30.1360.10">
    <property type="entry name" value="RNA polymerase, RBP11-like subunit"/>
    <property type="match status" value="1"/>
</dbReference>
<dbReference type="InterPro" id="IPR011263">
    <property type="entry name" value="DNA-dir_RNA_pol_RpoA/D/Rpb3"/>
</dbReference>
<evidence type="ECO:0000313" key="8">
    <source>
        <dbReference type="EMBL" id="KAL3399987.1"/>
    </source>
</evidence>
<dbReference type="NCBIfam" id="NF001988">
    <property type="entry name" value="PRK00783.1"/>
    <property type="match status" value="1"/>
</dbReference>
<dbReference type="FunFam" id="2.170.120.12:FF:000003">
    <property type="entry name" value="Dna-directed rna polymerases i and iii subunit"/>
    <property type="match status" value="1"/>
</dbReference>
<gene>
    <name evidence="8" type="ORF">TKK_006609</name>
</gene>
<dbReference type="SUPFAM" id="SSF55257">
    <property type="entry name" value="RBP11-like subunits of RNA polymerase"/>
    <property type="match status" value="1"/>
</dbReference>
<dbReference type="InterPro" id="IPR011262">
    <property type="entry name" value="DNA-dir_RNA_pol_insert"/>
</dbReference>
<protein>
    <recommendedName>
        <fullName evidence="2">DNA-directed RNA polymerases I and III subunit RPAC1</fullName>
    </recommendedName>
</protein>
<evidence type="ECO:0000313" key="9">
    <source>
        <dbReference type="Proteomes" id="UP001627154"/>
    </source>
</evidence>
<name>A0ABD2X541_9HYME</name>
<dbReference type="InterPro" id="IPR050518">
    <property type="entry name" value="Rpo3/RPB3_RNA_Pol_subunit"/>
</dbReference>
<dbReference type="InterPro" id="IPR036643">
    <property type="entry name" value="RNApol_insert_sf"/>
</dbReference>
<comment type="caution">
    <text evidence="8">The sequence shown here is derived from an EMBL/GenBank/DDBJ whole genome shotgun (WGS) entry which is preliminary data.</text>
</comment>
<evidence type="ECO:0000256" key="2">
    <source>
        <dbReference type="ARBA" id="ARBA00022083"/>
    </source>
</evidence>
<dbReference type="HAMAP" id="MF_00320">
    <property type="entry name" value="RNApol_arch_Rpo3"/>
    <property type="match status" value="1"/>
</dbReference>
<dbReference type="InterPro" id="IPR022842">
    <property type="entry name" value="RNAP_Rpo3/Rpb3/RPAC1"/>
</dbReference>
<proteinExistence type="inferred from homology"/>
<comment type="similarity">
    <text evidence="6">Belongs to the archaeal Rpo3/eukaryotic RPB3 RNA polymerase subunit family.</text>
</comment>
<dbReference type="PROSITE" id="PS00446">
    <property type="entry name" value="RNA_POL_D_30KD"/>
    <property type="match status" value="1"/>
</dbReference>
<reference evidence="8 9" key="1">
    <citation type="journal article" date="2024" name="bioRxiv">
        <title>A reference genome for Trichogramma kaykai: A tiny desert-dwelling parasitoid wasp with competing sex-ratio distorters.</title>
        <authorList>
            <person name="Culotta J."/>
            <person name="Lindsey A.R."/>
        </authorList>
    </citation>
    <scope>NUCLEOTIDE SEQUENCE [LARGE SCALE GENOMIC DNA]</scope>
    <source>
        <strain evidence="8 9">KSX58</strain>
    </source>
</reference>
<dbReference type="AlphaFoldDB" id="A0ABD2X541"/>
<keyword evidence="3" id="KW-0240">DNA-directed RNA polymerase</keyword>
<evidence type="ECO:0000256" key="3">
    <source>
        <dbReference type="ARBA" id="ARBA00022478"/>
    </source>
</evidence>
<dbReference type="PANTHER" id="PTHR11800">
    <property type="entry name" value="DNA-DIRECTED RNA POLYMERASE"/>
    <property type="match status" value="1"/>
</dbReference>
<evidence type="ECO:0000256" key="4">
    <source>
        <dbReference type="ARBA" id="ARBA00023163"/>
    </source>
</evidence>
<evidence type="ECO:0000256" key="5">
    <source>
        <dbReference type="ARBA" id="ARBA00023242"/>
    </source>
</evidence>
<organism evidence="8 9">
    <name type="scientific">Trichogramma kaykai</name>
    <dbReference type="NCBI Taxonomy" id="54128"/>
    <lineage>
        <taxon>Eukaryota</taxon>
        <taxon>Metazoa</taxon>
        <taxon>Ecdysozoa</taxon>
        <taxon>Arthropoda</taxon>
        <taxon>Hexapoda</taxon>
        <taxon>Insecta</taxon>
        <taxon>Pterygota</taxon>
        <taxon>Neoptera</taxon>
        <taxon>Endopterygota</taxon>
        <taxon>Hymenoptera</taxon>
        <taxon>Apocrita</taxon>
        <taxon>Proctotrupomorpha</taxon>
        <taxon>Chalcidoidea</taxon>
        <taxon>Trichogrammatidae</taxon>
        <taxon>Trichogramma</taxon>
    </lineage>
</organism>
<keyword evidence="4" id="KW-0804">Transcription</keyword>
<keyword evidence="9" id="KW-1185">Reference proteome</keyword>
<comment type="subcellular location">
    <subcellularLocation>
        <location evidence="1">Nucleus</location>
    </subcellularLocation>
</comment>
<keyword evidence="5" id="KW-0539">Nucleus</keyword>
<dbReference type="InterPro" id="IPR001514">
    <property type="entry name" value="DNA-dir_RNA_pol_30-40kDasu_CS"/>
</dbReference>
<dbReference type="CDD" id="cd07032">
    <property type="entry name" value="RNAP_I_II_AC40"/>
    <property type="match status" value="1"/>
</dbReference>
<dbReference type="Gene3D" id="2.170.120.12">
    <property type="entry name" value="DNA-directed RNA polymerase, insert domain"/>
    <property type="match status" value="1"/>
</dbReference>